<keyword evidence="3" id="KW-1185">Reference proteome</keyword>
<sequence>MNRRLRIAVVAGLVVLLVAAAVLAFGFWQFTRPVPESYSHTAEYRASVQPNATLTNVTLYLPLPVEAGSSPVGDALADDSPNVVDAPPDWSVEVAQTESGPMLAVSLPTLEPAYRERPPPRPIDPDAETATPGAATATPDPQSTPIRTLDDYRVRVEMAFDEPIDTRSPVGSEPVLRPRFDATETECPFPAPESTVCREFGTRMFLSYDAPADATVEVTVSYEARNEWFAGGWTGNSYRQSTRTVVTGDGPGWVAVRATEAVGEGTYRGAPAVAVSGAAATVRPT</sequence>
<feature type="compositionally biased region" description="Low complexity" evidence="1">
    <location>
        <begin position="128"/>
        <end position="141"/>
    </location>
</feature>
<reference evidence="2 3" key="1">
    <citation type="journal article" date="2019" name="Int. J. Syst. Evol. Microbiol.">
        <title>The Global Catalogue of Microorganisms (GCM) 10K type strain sequencing project: providing services to taxonomists for standard genome sequencing and annotation.</title>
        <authorList>
            <consortium name="The Broad Institute Genomics Platform"/>
            <consortium name="The Broad Institute Genome Sequencing Center for Infectious Disease"/>
            <person name="Wu L."/>
            <person name="Ma J."/>
        </authorList>
    </citation>
    <scope>NUCLEOTIDE SEQUENCE [LARGE SCALE GENOMIC DNA]</scope>
    <source>
        <strain evidence="2 3">SYNS20</strain>
    </source>
</reference>
<dbReference type="RefSeq" id="WP_284060864.1">
    <property type="nucleotide sequence ID" value="NZ_CP126158.1"/>
</dbReference>
<dbReference type="Proteomes" id="UP001596443">
    <property type="component" value="Unassembled WGS sequence"/>
</dbReference>
<feature type="region of interest" description="Disordered" evidence="1">
    <location>
        <begin position="113"/>
        <end position="146"/>
    </location>
</feature>
<accession>A0ABD5TGT1</accession>
<dbReference type="EMBL" id="JBHSWX010000012">
    <property type="protein sequence ID" value="MFC6786650.1"/>
    <property type="molecule type" value="Genomic_DNA"/>
</dbReference>
<name>A0ABD5TGT1_9EURY</name>
<organism evidence="2 3">
    <name type="scientific">Halobaculum halobium</name>
    <dbReference type="NCBI Taxonomy" id="3032281"/>
    <lineage>
        <taxon>Archaea</taxon>
        <taxon>Methanobacteriati</taxon>
        <taxon>Methanobacteriota</taxon>
        <taxon>Stenosarchaea group</taxon>
        <taxon>Halobacteria</taxon>
        <taxon>Halobacteriales</taxon>
        <taxon>Haloferacaceae</taxon>
        <taxon>Halobaculum</taxon>
    </lineage>
</organism>
<gene>
    <name evidence="2" type="ORF">ACFQFD_11810</name>
</gene>
<evidence type="ECO:0000313" key="2">
    <source>
        <dbReference type="EMBL" id="MFC6786650.1"/>
    </source>
</evidence>
<evidence type="ECO:0000256" key="1">
    <source>
        <dbReference type="SAM" id="MobiDB-lite"/>
    </source>
</evidence>
<comment type="caution">
    <text evidence="2">The sequence shown here is derived from an EMBL/GenBank/DDBJ whole genome shotgun (WGS) entry which is preliminary data.</text>
</comment>
<dbReference type="AlphaFoldDB" id="A0ABD5TGT1"/>
<proteinExistence type="predicted"/>
<protein>
    <submittedName>
        <fullName evidence="2">Uncharacterized protein</fullName>
    </submittedName>
</protein>
<dbReference type="GeneID" id="81209739"/>
<evidence type="ECO:0000313" key="3">
    <source>
        <dbReference type="Proteomes" id="UP001596443"/>
    </source>
</evidence>